<evidence type="ECO:0000313" key="2">
    <source>
        <dbReference type="Proteomes" id="UP000245590"/>
    </source>
</evidence>
<proteinExistence type="predicted"/>
<reference evidence="1 2" key="1">
    <citation type="submission" date="2018-05" db="EMBL/GenBank/DDBJ databases">
        <title>Brachybacterium sp. M1HQ-2T, whole genome shotgun sequence.</title>
        <authorList>
            <person name="Tuo L."/>
        </authorList>
    </citation>
    <scope>NUCLEOTIDE SEQUENCE [LARGE SCALE GENOMIC DNA]</scope>
    <source>
        <strain evidence="1 2">M1HQ-2</strain>
    </source>
</reference>
<organism evidence="1 2">
    <name type="scientific">Brachybacterium endophyticum</name>
    <dbReference type="NCBI Taxonomy" id="2182385"/>
    <lineage>
        <taxon>Bacteria</taxon>
        <taxon>Bacillati</taxon>
        <taxon>Actinomycetota</taxon>
        <taxon>Actinomycetes</taxon>
        <taxon>Micrococcales</taxon>
        <taxon>Dermabacteraceae</taxon>
        <taxon>Brachybacterium</taxon>
    </lineage>
</organism>
<dbReference type="Proteomes" id="UP000245590">
    <property type="component" value="Unassembled WGS sequence"/>
</dbReference>
<name>A0A2U2RGN5_9MICO</name>
<evidence type="ECO:0008006" key="3">
    <source>
        <dbReference type="Google" id="ProtNLM"/>
    </source>
</evidence>
<protein>
    <recommendedName>
        <fullName evidence="3">DUF1795 domain-containing protein</fullName>
    </recommendedName>
</protein>
<dbReference type="OrthoDB" id="5146554at2"/>
<gene>
    <name evidence="1" type="ORF">DEO23_15495</name>
</gene>
<accession>A0A2U2RGN5</accession>
<dbReference type="EMBL" id="QFKX01000008">
    <property type="protein sequence ID" value="PWH05032.1"/>
    <property type="molecule type" value="Genomic_DNA"/>
</dbReference>
<comment type="caution">
    <text evidence="1">The sequence shown here is derived from an EMBL/GenBank/DDBJ whole genome shotgun (WGS) entry which is preliminary data.</text>
</comment>
<dbReference type="Gene3D" id="3.40.1000.10">
    <property type="entry name" value="Mog1/PsbP, alpha/beta/alpha sandwich"/>
    <property type="match status" value="1"/>
</dbReference>
<evidence type="ECO:0000313" key="1">
    <source>
        <dbReference type="EMBL" id="PWH05032.1"/>
    </source>
</evidence>
<keyword evidence="2" id="KW-1185">Reference proteome</keyword>
<dbReference type="AlphaFoldDB" id="A0A2U2RGN5"/>
<dbReference type="RefSeq" id="WP_109276935.1">
    <property type="nucleotide sequence ID" value="NZ_QFKX01000008.1"/>
</dbReference>
<sequence>MTVQITYPNEDFPPPVGFTLEIPDDWETLAVPGVQMAVAEPRVEGRFRSNVVVTIQRCPAGTPVESIRTSLETRKSALPQLEELGTGELELEGVTWIASEYGYTQPGQRTVVQATRCTMLPRSEHVSDLLEVVGSCGSEHADEQIGRLRAIQDSVRPVG</sequence>